<dbReference type="GO" id="GO:0015562">
    <property type="term" value="F:efflux transmembrane transporter activity"/>
    <property type="evidence" value="ECO:0007669"/>
    <property type="project" value="InterPro"/>
</dbReference>
<dbReference type="AlphaFoldDB" id="U5QKS0"/>
<dbReference type="KEGG" id="glj:GKIL_2029"/>
<dbReference type="RefSeq" id="WP_023173403.1">
    <property type="nucleotide sequence ID" value="NC_022600.1"/>
</dbReference>
<dbReference type="SUPFAM" id="SSF56954">
    <property type="entry name" value="Outer membrane efflux proteins (OEP)"/>
    <property type="match status" value="1"/>
</dbReference>
<evidence type="ECO:0000313" key="2">
    <source>
        <dbReference type="EMBL" id="AGY58275.1"/>
    </source>
</evidence>
<proteinExistence type="inferred from homology"/>
<dbReference type="STRING" id="1183438.GKIL_2029"/>
<dbReference type="PANTHER" id="PTHR30203">
    <property type="entry name" value="OUTER MEMBRANE CATION EFFLUX PROTEIN"/>
    <property type="match status" value="1"/>
</dbReference>
<dbReference type="HOGENOM" id="CLU_012817_14_4_3"/>
<comment type="similarity">
    <text evidence="1">Belongs to the outer membrane factor (OMF) (TC 1.B.17) family.</text>
</comment>
<dbReference type="EMBL" id="CP003587">
    <property type="protein sequence ID" value="AGY58275.1"/>
    <property type="molecule type" value="Genomic_DNA"/>
</dbReference>
<dbReference type="Gene3D" id="1.20.1600.10">
    <property type="entry name" value="Outer membrane efflux proteins (OEP)"/>
    <property type="match status" value="1"/>
</dbReference>
<dbReference type="Pfam" id="PF02321">
    <property type="entry name" value="OEP"/>
    <property type="match status" value="2"/>
</dbReference>
<evidence type="ECO:0000256" key="1">
    <source>
        <dbReference type="ARBA" id="ARBA00007613"/>
    </source>
</evidence>
<reference evidence="2 3" key="1">
    <citation type="journal article" date="2013" name="PLoS ONE">
        <title>Cultivation and Complete Genome Sequencing of Gloeobacter kilaueensis sp. nov., from a Lava Cave in Kilauea Caldera, Hawai'i.</title>
        <authorList>
            <person name="Saw J.H."/>
            <person name="Schatz M."/>
            <person name="Brown M.V."/>
            <person name="Kunkel D.D."/>
            <person name="Foster J.S."/>
            <person name="Shick H."/>
            <person name="Christensen S."/>
            <person name="Hou S."/>
            <person name="Wan X."/>
            <person name="Donachie S.P."/>
        </authorList>
    </citation>
    <scope>NUCLEOTIDE SEQUENCE [LARGE SCALE GENOMIC DNA]</scope>
    <source>
        <strain evidence="3">JS</strain>
    </source>
</reference>
<keyword evidence="3" id="KW-1185">Reference proteome</keyword>
<accession>U5QKS0</accession>
<dbReference type="OrthoDB" id="9791261at2"/>
<organism evidence="2 3">
    <name type="scientific">Gloeobacter kilaueensis (strain ATCC BAA-2537 / CCAP 1431/1 / ULC 316 / JS1)</name>
    <dbReference type="NCBI Taxonomy" id="1183438"/>
    <lineage>
        <taxon>Bacteria</taxon>
        <taxon>Bacillati</taxon>
        <taxon>Cyanobacteriota</taxon>
        <taxon>Cyanophyceae</taxon>
        <taxon>Gloeobacterales</taxon>
        <taxon>Gloeobacteraceae</taxon>
        <taxon>Gloeobacter</taxon>
    </lineage>
</organism>
<dbReference type="InterPro" id="IPR003423">
    <property type="entry name" value="OMP_efflux"/>
</dbReference>
<dbReference type="eggNOG" id="COG1538">
    <property type="taxonomic scope" value="Bacteria"/>
</dbReference>
<name>U5QKS0_GLOK1</name>
<sequence>MRLSKLPGIFLAALLGIPDFGISACAQVQAPSGFQLTLSEAFARADERNPQLVTARRILKIGQADITIAGAVPNPIFSVAYGFFDAYALFNNLQQVSIAQTFELGGKRDARLQLAANEYELTQLQLNAQRFDIHSQVRRAYAEFATSEAQVQAIDEQIRLLRQLVELVRKRFNAGAVAEAELFQAELARNQGEPQRTTALSRVQRSRVQLNALLGESPQTALDVRDKSLFNLDIQKTELTPTQNTRIPSAEELLERAYAHRLDLRVAVQQTAVARAQLRVADSLRTPDVQAIMGITFTANNIGDPQTQGLLIGANIPLPVFYNQRGEIFKAEAVIEQSELQTTAIRAQIAAEVQTAYQDLTTAQENIRRYQKRLLPDSAEVVRLARRSYEVGKAGLATVILAQQSDQQIRSAYLDTVVAYQNAWADIEKATGTELSEL</sequence>
<dbReference type="PANTHER" id="PTHR30203:SF24">
    <property type="entry name" value="BLR4935 PROTEIN"/>
    <property type="match status" value="1"/>
</dbReference>
<dbReference type="InterPro" id="IPR010131">
    <property type="entry name" value="MdtP/NodT-like"/>
</dbReference>
<dbReference type="Proteomes" id="UP000017396">
    <property type="component" value="Chromosome"/>
</dbReference>
<gene>
    <name evidence="2" type="primary">czcC</name>
    <name evidence="2" type="ORF">GKIL_2029</name>
</gene>
<protein>
    <submittedName>
        <fullName evidence="2">Cobalt-zinc-cadmium resistance protein CzcC</fullName>
    </submittedName>
</protein>
<evidence type="ECO:0000313" key="3">
    <source>
        <dbReference type="Proteomes" id="UP000017396"/>
    </source>
</evidence>